<dbReference type="EMBL" id="CVRI01000067">
    <property type="protein sequence ID" value="CRL06772.1"/>
    <property type="molecule type" value="Genomic_DNA"/>
</dbReference>
<name>A0A1J1J4N6_9DIPT</name>
<evidence type="ECO:0000313" key="2">
    <source>
        <dbReference type="EMBL" id="CRL06772.1"/>
    </source>
</evidence>
<feature type="region of interest" description="Disordered" evidence="1">
    <location>
        <begin position="37"/>
        <end position="77"/>
    </location>
</feature>
<dbReference type="Proteomes" id="UP000183832">
    <property type="component" value="Unassembled WGS sequence"/>
</dbReference>
<organism evidence="2 3">
    <name type="scientific">Clunio marinus</name>
    <dbReference type="NCBI Taxonomy" id="568069"/>
    <lineage>
        <taxon>Eukaryota</taxon>
        <taxon>Metazoa</taxon>
        <taxon>Ecdysozoa</taxon>
        <taxon>Arthropoda</taxon>
        <taxon>Hexapoda</taxon>
        <taxon>Insecta</taxon>
        <taxon>Pterygota</taxon>
        <taxon>Neoptera</taxon>
        <taxon>Endopterygota</taxon>
        <taxon>Diptera</taxon>
        <taxon>Nematocera</taxon>
        <taxon>Chironomoidea</taxon>
        <taxon>Chironomidae</taxon>
        <taxon>Clunio</taxon>
    </lineage>
</organism>
<evidence type="ECO:0000313" key="3">
    <source>
        <dbReference type="Proteomes" id="UP000183832"/>
    </source>
</evidence>
<proteinExistence type="predicted"/>
<accession>A0A1J1J4N6</accession>
<gene>
    <name evidence="2" type="ORF">CLUMA_CG019729</name>
</gene>
<reference evidence="2 3" key="1">
    <citation type="submission" date="2015-04" db="EMBL/GenBank/DDBJ databases">
        <authorList>
            <person name="Syromyatnikov M.Y."/>
            <person name="Popov V.N."/>
        </authorList>
    </citation>
    <scope>NUCLEOTIDE SEQUENCE [LARGE SCALE GENOMIC DNA]</scope>
</reference>
<keyword evidence="3" id="KW-1185">Reference proteome</keyword>
<protein>
    <submittedName>
        <fullName evidence="2">CLUMA_CG019729, isoform A</fullName>
    </submittedName>
</protein>
<dbReference type="AlphaFoldDB" id="A0A1J1J4N6"/>
<sequence>MKAKQTGKCGKSDGNKSKKTDCFLIFVSQKLGQNHFSRLSHDLHKSKSGSNQQSTHEKTLDHQHHHRLTLVSNSEVN</sequence>
<evidence type="ECO:0000256" key="1">
    <source>
        <dbReference type="SAM" id="MobiDB-lite"/>
    </source>
</evidence>